<sequence length="50" mass="6159">MRVYVFGQLRIEDDRGNNVDITKIRSRKARELLLYFIIFHKRRIPRRTVV</sequence>
<dbReference type="AlphaFoldDB" id="A0A0X1KTL1"/>
<dbReference type="STRING" id="1123384.AJ81_01865"/>
<gene>
    <name evidence="1" type="ORF">AJ81_01865</name>
</gene>
<organism evidence="1 2">
    <name type="scientific">Pseudothermotoga hypogea DSM 11164 = NBRC 106472</name>
    <dbReference type="NCBI Taxonomy" id="1123384"/>
    <lineage>
        <taxon>Bacteria</taxon>
        <taxon>Thermotogati</taxon>
        <taxon>Thermotogota</taxon>
        <taxon>Thermotogae</taxon>
        <taxon>Thermotogales</taxon>
        <taxon>Thermotogaceae</taxon>
        <taxon>Pseudothermotoga</taxon>
    </lineage>
</organism>
<dbReference type="PATRIC" id="fig|1123384.7.peg.370"/>
<reference evidence="1 2" key="1">
    <citation type="submission" date="2014-01" db="EMBL/GenBank/DDBJ databases">
        <title>Genome sequencing of Thermotog hypogea.</title>
        <authorList>
            <person name="Zhang X."/>
            <person name="Alvare G."/>
            <person name="Fristensky B."/>
            <person name="Chen L."/>
            <person name="Suen T."/>
            <person name="Chen Q."/>
            <person name="Ma K."/>
        </authorList>
    </citation>
    <scope>NUCLEOTIDE SEQUENCE [LARGE SCALE GENOMIC DNA]</scope>
    <source>
        <strain evidence="1 2">DSM 11164</strain>
    </source>
</reference>
<evidence type="ECO:0000313" key="2">
    <source>
        <dbReference type="Proteomes" id="UP000077469"/>
    </source>
</evidence>
<dbReference type="KEGG" id="phy:AJ81_01865"/>
<name>A0A0X1KTL1_9THEM</name>
<accession>A0A0X1KTL1</accession>
<dbReference type="Proteomes" id="UP000077469">
    <property type="component" value="Chromosome"/>
</dbReference>
<dbReference type="PaxDb" id="1123384-AJ81_01865"/>
<keyword evidence="2" id="KW-1185">Reference proteome</keyword>
<evidence type="ECO:0000313" key="1">
    <source>
        <dbReference type="EMBL" id="AJC74640.1"/>
    </source>
</evidence>
<dbReference type="EMBL" id="CP007141">
    <property type="protein sequence ID" value="AJC74640.1"/>
    <property type="molecule type" value="Genomic_DNA"/>
</dbReference>
<proteinExistence type="predicted"/>
<protein>
    <submittedName>
        <fullName evidence="1">Uncharacterized protein</fullName>
    </submittedName>
</protein>